<evidence type="ECO:0000259" key="11">
    <source>
        <dbReference type="PROSITE" id="PS50110"/>
    </source>
</evidence>
<dbReference type="InterPro" id="IPR011123">
    <property type="entry name" value="Y_Y_Y"/>
</dbReference>
<dbReference type="InterPro" id="IPR003661">
    <property type="entry name" value="HisK_dim/P_dom"/>
</dbReference>
<dbReference type="PANTHER" id="PTHR43547:SF2">
    <property type="entry name" value="HYBRID SIGNAL TRANSDUCTION HISTIDINE KINASE C"/>
    <property type="match status" value="1"/>
</dbReference>
<dbReference type="SUPFAM" id="SSF46689">
    <property type="entry name" value="Homeodomain-like"/>
    <property type="match status" value="1"/>
</dbReference>
<dbReference type="InterPro" id="IPR013783">
    <property type="entry name" value="Ig-like_fold"/>
</dbReference>
<dbReference type="InterPro" id="IPR011006">
    <property type="entry name" value="CheY-like_superfamily"/>
</dbReference>
<feature type="compositionally biased region" description="Low complexity" evidence="8">
    <location>
        <begin position="1419"/>
        <end position="1432"/>
    </location>
</feature>
<dbReference type="GO" id="GO:0000155">
    <property type="term" value="F:phosphorelay sensor kinase activity"/>
    <property type="evidence" value="ECO:0007669"/>
    <property type="project" value="InterPro"/>
</dbReference>
<dbReference type="Pfam" id="PF00512">
    <property type="entry name" value="HisKA"/>
    <property type="match status" value="1"/>
</dbReference>
<feature type="domain" description="HTH araC/xylS-type" evidence="9">
    <location>
        <begin position="1314"/>
        <end position="1413"/>
    </location>
</feature>
<proteinExistence type="predicted"/>
<dbReference type="PRINTS" id="PR00344">
    <property type="entry name" value="BCTRLSENSOR"/>
</dbReference>
<dbReference type="PROSITE" id="PS50110">
    <property type="entry name" value="RESPONSE_REGULATORY"/>
    <property type="match status" value="1"/>
</dbReference>
<dbReference type="Pfam" id="PF02518">
    <property type="entry name" value="HATPase_c"/>
    <property type="match status" value="1"/>
</dbReference>
<sequence length="1432" mass="159413">MQSPFAPKWAFLFATFILLLGLHVRAQNAAPSAFRFEHLTVDQGLAHSDGMAVAQDRAGFIWVGTNRGIDRFDGYSLKQYTLPINPRNGISGNRIKALHVAPDGRLWAGTERAGLGLYDADADRLLNYDEQLVPAPYRPLMQRLAQATINALTSDKQGRLWVGTSAEGVFVLSFDHQGHLSSLRQVPPPATKPTETFQVSSLVADEEGKIWMGTFNCGLRVVRPENKDLTAEPTEVTELVRVLHLDHRGDLWIGTDQHVLWVSAANRRTARQLLAHPQAQTYPQLQALLMDSFGRLWVGTIYGLYVWEAGAMTGSTPPLRPTPTLLLPQDNEPFGINSERVHQIFEDRNQIVWLCASAGGLNKVDLRQKPFGRLRQQLSGSSTLANNYVNTVYKEEDPNILWSGTRNGVYGYDLTHKTTHSYLNQQWAGTTRGVDVSSIFQTRNGILWFGTRNSGLSSLTRRHGQETLRTYEQLPGGPDLRNASIESMAEDRFGTLWAATFSAGLVRLSADGQFLGAYRKGSSALPTDHFTYLLYDRRQDVLWASTTDAGLLKLRVTPDSLVLLQQFRQTAGAPDGLRVNYVWPLLLDGQGTLWIGTIGGGLHQLSRDAQGHEVVRSLANYLPESDVESILADDEGHLWIGGTGLYRFTPATRQYLRYDVADGLQSNAFKIGAAARAQDGTLYFGGINGISYFQPHAIQPNPYPPVVQITGLRIANQPVAVGKPLNGRVVLPLPLSKPQTVTIKASENDFSVEFVGLNYANPQKNRYAYRLVGYNEKWVYPAPGLRTASFANLPPGRYSFEVKASNGEGIWSQKAATMQFDVRAPWYKTGWAYLLYAALVLGGAALYRRIELAQQRLKNRVALEQFQTEKEKELTGLKLGFFTNVSHELRTPLTLILGPMEEIIASPGPVANLREKVELMHKQTRKLLDLVNQLLDFRKVETGNVPLRASRGDAVAFVTDIYPAFSLKARERGVKYVLDLPTEPVRLYFDRSKLEIILTNLLANAFKYTRPNGLVELTATPVGNPGGEAVYTSGKLSGNYLKVTVADNGVGIKYYELERIFDPYYQASHTNTLRMTGTGIGLSLARQFAERHGGQLTATSGEGLGTTFELRLPFGRQHLRPEDIQSEYIPEEEPTPPQPSDEQAPEQLEAGPLAPADAEPAGARLPRLLVVEDHDDVRQYLQQLFAAEYEVLTAEDGLDGWDKALAQLPDLIISDVMMPRSDGLELCKKIKQHPKTAHIPVLLLTARTAETHELEGLGMGADEYMSKPFNPALLQAKANAILRNRRKLHEFYQRQILLEPTEIVVADADRQFLESAMGVVERHLDDSEFSVQVLVKEMAMSQSVFYRRIKSITGQTAVEFIRDVRMKRAAQLLVQTQMRVSEVAFEVGIEDAKYFRKAFQKIYNLSPSEYAKQHRPGREAAAPTAEDTAVAP</sequence>
<dbReference type="InterPro" id="IPR004358">
    <property type="entry name" value="Sig_transdc_His_kin-like_C"/>
</dbReference>
<keyword evidence="13" id="KW-1185">Reference proteome</keyword>
<dbReference type="SMART" id="SM00388">
    <property type="entry name" value="HisKA"/>
    <property type="match status" value="1"/>
</dbReference>
<evidence type="ECO:0000256" key="3">
    <source>
        <dbReference type="ARBA" id="ARBA00022553"/>
    </source>
</evidence>
<dbReference type="Gene3D" id="1.10.287.130">
    <property type="match status" value="1"/>
</dbReference>
<dbReference type="Gene3D" id="2.60.40.10">
    <property type="entry name" value="Immunoglobulins"/>
    <property type="match status" value="1"/>
</dbReference>
<keyword evidence="3 7" id="KW-0597">Phosphoprotein</keyword>
<dbReference type="Gene3D" id="1.10.10.60">
    <property type="entry name" value="Homeodomain-like"/>
    <property type="match status" value="1"/>
</dbReference>
<evidence type="ECO:0000256" key="2">
    <source>
        <dbReference type="ARBA" id="ARBA00012438"/>
    </source>
</evidence>
<protein>
    <recommendedName>
        <fullName evidence="2">histidine kinase</fullName>
        <ecNumber evidence="2">2.7.13.3</ecNumber>
    </recommendedName>
</protein>
<evidence type="ECO:0000313" key="13">
    <source>
        <dbReference type="Proteomes" id="UP000059542"/>
    </source>
</evidence>
<dbReference type="SUPFAM" id="SSF55874">
    <property type="entry name" value="ATPase domain of HSP90 chaperone/DNA topoisomerase II/histidine kinase"/>
    <property type="match status" value="1"/>
</dbReference>
<dbReference type="InterPro" id="IPR015943">
    <property type="entry name" value="WD40/YVTN_repeat-like_dom_sf"/>
</dbReference>
<gene>
    <name evidence="12" type="ORF">AUC43_09470</name>
</gene>
<evidence type="ECO:0000256" key="4">
    <source>
        <dbReference type="ARBA" id="ARBA00023015"/>
    </source>
</evidence>
<feature type="region of interest" description="Disordered" evidence="8">
    <location>
        <begin position="1127"/>
        <end position="1148"/>
    </location>
</feature>
<dbReference type="Pfam" id="PF07495">
    <property type="entry name" value="Y_Y_Y"/>
    <property type="match status" value="1"/>
</dbReference>
<dbReference type="EC" id="2.7.13.3" evidence="2"/>
<dbReference type="PROSITE" id="PS01124">
    <property type="entry name" value="HTH_ARAC_FAMILY_2"/>
    <property type="match status" value="1"/>
</dbReference>
<accession>A0A0U4BPG0</accession>
<name>A0A0U4BPG0_9BACT</name>
<dbReference type="GO" id="GO:0003700">
    <property type="term" value="F:DNA-binding transcription factor activity"/>
    <property type="evidence" value="ECO:0007669"/>
    <property type="project" value="InterPro"/>
</dbReference>
<dbReference type="SMART" id="SM00342">
    <property type="entry name" value="HTH_ARAC"/>
    <property type="match status" value="1"/>
</dbReference>
<feature type="region of interest" description="Disordered" evidence="8">
    <location>
        <begin position="1410"/>
        <end position="1432"/>
    </location>
</feature>
<dbReference type="Proteomes" id="UP000059542">
    <property type="component" value="Chromosome"/>
</dbReference>
<dbReference type="InterPro" id="IPR009057">
    <property type="entry name" value="Homeodomain-like_sf"/>
</dbReference>
<dbReference type="Gene3D" id="3.30.565.10">
    <property type="entry name" value="Histidine kinase-like ATPase, C-terminal domain"/>
    <property type="match status" value="1"/>
</dbReference>
<dbReference type="InterPro" id="IPR005467">
    <property type="entry name" value="His_kinase_dom"/>
</dbReference>
<dbReference type="SUPFAM" id="SSF63829">
    <property type="entry name" value="Calcium-dependent phosphotriesterase"/>
    <property type="match status" value="3"/>
</dbReference>
<dbReference type="InterPro" id="IPR011110">
    <property type="entry name" value="Reg_prop"/>
</dbReference>
<dbReference type="STRING" id="1411621.AUC43_09470"/>
<dbReference type="FunFam" id="1.10.287.130:FF:000045">
    <property type="entry name" value="Two-component system sensor histidine kinase/response regulator"/>
    <property type="match status" value="1"/>
</dbReference>
<dbReference type="SUPFAM" id="SSF52172">
    <property type="entry name" value="CheY-like"/>
    <property type="match status" value="1"/>
</dbReference>
<reference evidence="12 13" key="1">
    <citation type="submission" date="2015-12" db="EMBL/GenBank/DDBJ databases">
        <authorList>
            <person name="Shamseldin A."/>
            <person name="Moawad H."/>
            <person name="Abd El-Rahim W.M."/>
            <person name="Sadowsky M.J."/>
        </authorList>
    </citation>
    <scope>NUCLEOTIDE SEQUENCE [LARGE SCALE GENOMIC DNA]</scope>
    <source>
        <strain evidence="12 13">DG5B</strain>
    </source>
</reference>
<comment type="catalytic activity">
    <reaction evidence="1">
        <text>ATP + protein L-histidine = ADP + protein N-phospho-L-histidine.</text>
        <dbReference type="EC" id="2.7.13.3"/>
    </reaction>
</comment>
<keyword evidence="5" id="KW-0238">DNA-binding</keyword>
<feature type="domain" description="Histidine kinase" evidence="10">
    <location>
        <begin position="884"/>
        <end position="1116"/>
    </location>
</feature>
<evidence type="ECO:0000256" key="8">
    <source>
        <dbReference type="SAM" id="MobiDB-lite"/>
    </source>
</evidence>
<dbReference type="SMART" id="SM00387">
    <property type="entry name" value="HATPase_c"/>
    <property type="match status" value="1"/>
</dbReference>
<evidence type="ECO:0000256" key="1">
    <source>
        <dbReference type="ARBA" id="ARBA00000085"/>
    </source>
</evidence>
<evidence type="ECO:0000256" key="5">
    <source>
        <dbReference type="ARBA" id="ARBA00023125"/>
    </source>
</evidence>
<dbReference type="KEGG" id="hyg:AUC43_09470"/>
<dbReference type="PROSITE" id="PS50109">
    <property type="entry name" value="HIS_KIN"/>
    <property type="match status" value="1"/>
</dbReference>
<feature type="domain" description="Response regulatory" evidence="11">
    <location>
        <begin position="1167"/>
        <end position="1282"/>
    </location>
</feature>
<organism evidence="12 13">
    <name type="scientific">Hymenobacter sedentarius</name>
    <dbReference type="NCBI Taxonomy" id="1411621"/>
    <lineage>
        <taxon>Bacteria</taxon>
        <taxon>Pseudomonadati</taxon>
        <taxon>Bacteroidota</taxon>
        <taxon>Cytophagia</taxon>
        <taxon>Cytophagales</taxon>
        <taxon>Hymenobacteraceae</taxon>
        <taxon>Hymenobacter</taxon>
    </lineage>
</organism>
<dbReference type="CDD" id="cd17574">
    <property type="entry name" value="REC_OmpR"/>
    <property type="match status" value="1"/>
</dbReference>
<dbReference type="GO" id="GO:0043565">
    <property type="term" value="F:sequence-specific DNA binding"/>
    <property type="evidence" value="ECO:0007669"/>
    <property type="project" value="InterPro"/>
</dbReference>
<dbReference type="Pfam" id="PF12833">
    <property type="entry name" value="HTH_18"/>
    <property type="match status" value="1"/>
</dbReference>
<keyword evidence="4" id="KW-0805">Transcription regulation</keyword>
<dbReference type="InterPro" id="IPR036097">
    <property type="entry name" value="HisK_dim/P_sf"/>
</dbReference>
<keyword evidence="6" id="KW-0804">Transcription</keyword>
<dbReference type="Pfam" id="PF00072">
    <property type="entry name" value="Response_reg"/>
    <property type="match status" value="1"/>
</dbReference>
<evidence type="ECO:0000259" key="10">
    <source>
        <dbReference type="PROSITE" id="PS50109"/>
    </source>
</evidence>
<dbReference type="InterPro" id="IPR018060">
    <property type="entry name" value="HTH_AraC"/>
</dbReference>
<feature type="modified residue" description="4-aspartylphosphate" evidence="7">
    <location>
        <position position="1215"/>
    </location>
</feature>
<dbReference type="SUPFAM" id="SSF47384">
    <property type="entry name" value="Homodimeric domain of signal transducing histidine kinase"/>
    <property type="match status" value="1"/>
</dbReference>
<dbReference type="InterPro" id="IPR018062">
    <property type="entry name" value="HTH_AraC-typ_CS"/>
</dbReference>
<dbReference type="SMART" id="SM00448">
    <property type="entry name" value="REC"/>
    <property type="match status" value="1"/>
</dbReference>
<evidence type="ECO:0000313" key="12">
    <source>
        <dbReference type="EMBL" id="ALW85303.1"/>
    </source>
</evidence>
<dbReference type="EMBL" id="CP013909">
    <property type="protein sequence ID" value="ALW85303.1"/>
    <property type="molecule type" value="Genomic_DNA"/>
</dbReference>
<dbReference type="PROSITE" id="PS00041">
    <property type="entry name" value="HTH_ARAC_FAMILY_1"/>
    <property type="match status" value="1"/>
</dbReference>
<dbReference type="InterPro" id="IPR036890">
    <property type="entry name" value="HATPase_C_sf"/>
</dbReference>
<dbReference type="Gene3D" id="2.130.10.10">
    <property type="entry name" value="YVTN repeat-like/Quinoprotein amine dehydrogenase"/>
    <property type="match status" value="4"/>
</dbReference>
<dbReference type="CDD" id="cd00082">
    <property type="entry name" value="HisKA"/>
    <property type="match status" value="1"/>
</dbReference>
<dbReference type="Pfam" id="PF07494">
    <property type="entry name" value="Reg_prop"/>
    <property type="match status" value="2"/>
</dbReference>
<keyword evidence="12" id="KW-0418">Kinase</keyword>
<evidence type="ECO:0000256" key="7">
    <source>
        <dbReference type="PROSITE-ProRule" id="PRU00169"/>
    </source>
</evidence>
<dbReference type="InterPro" id="IPR003594">
    <property type="entry name" value="HATPase_dom"/>
</dbReference>
<dbReference type="InterPro" id="IPR001789">
    <property type="entry name" value="Sig_transdc_resp-reg_receiver"/>
</dbReference>
<evidence type="ECO:0000256" key="6">
    <source>
        <dbReference type="ARBA" id="ARBA00023163"/>
    </source>
</evidence>
<dbReference type="Gene3D" id="3.40.50.2300">
    <property type="match status" value="1"/>
</dbReference>
<evidence type="ECO:0000259" key="9">
    <source>
        <dbReference type="PROSITE" id="PS01124"/>
    </source>
</evidence>
<dbReference type="PANTHER" id="PTHR43547">
    <property type="entry name" value="TWO-COMPONENT HISTIDINE KINASE"/>
    <property type="match status" value="1"/>
</dbReference>
<keyword evidence="12" id="KW-0808">Transferase</keyword>